<feature type="region of interest" description="Disordered" evidence="1">
    <location>
        <begin position="249"/>
        <end position="276"/>
    </location>
</feature>
<name>A0A067TEC9_GALM3</name>
<evidence type="ECO:0000313" key="3">
    <source>
        <dbReference type="Proteomes" id="UP000027222"/>
    </source>
</evidence>
<proteinExistence type="predicted"/>
<dbReference type="Proteomes" id="UP000027222">
    <property type="component" value="Unassembled WGS sequence"/>
</dbReference>
<accession>A0A067TEC9</accession>
<protein>
    <submittedName>
        <fullName evidence="2">Uncharacterized protein</fullName>
    </submittedName>
</protein>
<evidence type="ECO:0000313" key="2">
    <source>
        <dbReference type="EMBL" id="KDR77338.1"/>
    </source>
</evidence>
<dbReference type="HOGENOM" id="CLU_758739_0_0_1"/>
<organism evidence="2 3">
    <name type="scientific">Galerina marginata (strain CBS 339.88)</name>
    <dbReference type="NCBI Taxonomy" id="685588"/>
    <lineage>
        <taxon>Eukaryota</taxon>
        <taxon>Fungi</taxon>
        <taxon>Dikarya</taxon>
        <taxon>Basidiomycota</taxon>
        <taxon>Agaricomycotina</taxon>
        <taxon>Agaricomycetes</taxon>
        <taxon>Agaricomycetidae</taxon>
        <taxon>Agaricales</taxon>
        <taxon>Agaricineae</taxon>
        <taxon>Strophariaceae</taxon>
        <taxon>Galerina</taxon>
    </lineage>
</organism>
<dbReference type="AlphaFoldDB" id="A0A067TEC9"/>
<keyword evidence="3" id="KW-1185">Reference proteome</keyword>
<reference evidence="3" key="1">
    <citation type="journal article" date="2014" name="Proc. Natl. Acad. Sci. U.S.A.">
        <title>Extensive sampling of basidiomycete genomes demonstrates inadequacy of the white-rot/brown-rot paradigm for wood decay fungi.</title>
        <authorList>
            <person name="Riley R."/>
            <person name="Salamov A.A."/>
            <person name="Brown D.W."/>
            <person name="Nagy L.G."/>
            <person name="Floudas D."/>
            <person name="Held B.W."/>
            <person name="Levasseur A."/>
            <person name="Lombard V."/>
            <person name="Morin E."/>
            <person name="Otillar R."/>
            <person name="Lindquist E.A."/>
            <person name="Sun H."/>
            <person name="LaButti K.M."/>
            <person name="Schmutz J."/>
            <person name="Jabbour D."/>
            <person name="Luo H."/>
            <person name="Baker S.E."/>
            <person name="Pisabarro A.G."/>
            <person name="Walton J.D."/>
            <person name="Blanchette R.A."/>
            <person name="Henrissat B."/>
            <person name="Martin F."/>
            <person name="Cullen D."/>
            <person name="Hibbett D.S."/>
            <person name="Grigoriev I.V."/>
        </authorList>
    </citation>
    <scope>NUCLEOTIDE SEQUENCE [LARGE SCALE GENOMIC DNA]</scope>
    <source>
        <strain evidence="3">CBS 339.88</strain>
    </source>
</reference>
<sequence>MPELVDIAPFTSVIGENVRVFVGRKESSLLLIELETGRIKATLNGECSFIPDGYQDAPLDFDERDRRKPPVSLPTEVYIKRTDYIVSIHRKLKPGQPVPPPQELAFSTYGPINEANHLQTIYRRTNDVTFVQSLANGKVIAFHAPAPDGNPKEPKQEGRRVLWENKFDAPVVAIFDILRSRSPIQQHRRTTPHGRPFVFLQPRPRVHDLFPKTSSSSDPLLGKLDTAYVGLVQDSLFVMSPEHYPFGFGERGGGRHGLGTRQRGRKPLDAPKEEDTDSELDECLANPHAPRCLVGFRPLEDVDGIEDRVERLLDGPKLWRMLGGSSVASVQVLLGLKDRLTGGKKSSLLWRCLETDTSVQVRTDL</sequence>
<evidence type="ECO:0000256" key="1">
    <source>
        <dbReference type="SAM" id="MobiDB-lite"/>
    </source>
</evidence>
<dbReference type="OrthoDB" id="63989at2759"/>
<gene>
    <name evidence="2" type="ORF">GALMADRAFT_279092</name>
</gene>
<dbReference type="STRING" id="685588.A0A067TEC9"/>
<dbReference type="EMBL" id="KL142377">
    <property type="protein sequence ID" value="KDR77338.1"/>
    <property type="molecule type" value="Genomic_DNA"/>
</dbReference>